<evidence type="ECO:0000313" key="2">
    <source>
        <dbReference type="RefSeq" id="XP_012939059.1"/>
    </source>
</evidence>
<dbReference type="GeneID" id="101846508"/>
<proteinExistence type="predicted"/>
<protein>
    <submittedName>
        <fullName evidence="2">Lectin ADEL</fullName>
    </submittedName>
</protein>
<organism evidence="1 2">
    <name type="scientific">Aplysia californica</name>
    <name type="common">California sea hare</name>
    <dbReference type="NCBI Taxonomy" id="6500"/>
    <lineage>
        <taxon>Eukaryota</taxon>
        <taxon>Metazoa</taxon>
        <taxon>Spiralia</taxon>
        <taxon>Lophotrochozoa</taxon>
        <taxon>Mollusca</taxon>
        <taxon>Gastropoda</taxon>
        <taxon>Heterobranchia</taxon>
        <taxon>Euthyneura</taxon>
        <taxon>Tectipleura</taxon>
        <taxon>Aplysiida</taxon>
        <taxon>Aplysioidea</taxon>
        <taxon>Aplysiidae</taxon>
        <taxon>Aplysia</taxon>
    </lineage>
</organism>
<name>A0ABM1A1R3_APLCA</name>
<reference evidence="2" key="1">
    <citation type="submission" date="2025-08" db="UniProtKB">
        <authorList>
            <consortium name="RefSeq"/>
        </authorList>
    </citation>
    <scope>IDENTIFICATION</scope>
</reference>
<accession>A0ABM1A1R3</accession>
<keyword evidence="1" id="KW-1185">Reference proteome</keyword>
<sequence>MTPSKQQSAAQCTQGTSYGFAKDLMWVDKGCRADFQVCYLAGNCWKTNVSSWKYKFFTQVLDGVSCIYSMKVVKQISAADCQLGSTFGFIANNVWVDKGCRADFEICYL</sequence>
<evidence type="ECO:0000313" key="1">
    <source>
        <dbReference type="Proteomes" id="UP000694888"/>
    </source>
</evidence>
<dbReference type="Pfam" id="PF11218">
    <property type="entry name" value="DUF3011"/>
    <property type="match status" value="2"/>
</dbReference>
<gene>
    <name evidence="2" type="primary">LOC101846508</name>
</gene>
<dbReference type="Proteomes" id="UP000694888">
    <property type="component" value="Unplaced"/>
</dbReference>
<dbReference type="RefSeq" id="XP_012939059.1">
    <property type="nucleotide sequence ID" value="XM_013083605.2"/>
</dbReference>
<dbReference type="InterPro" id="IPR021381">
    <property type="entry name" value="DUF3011"/>
</dbReference>